<dbReference type="Gene3D" id="3.40.50.300">
    <property type="entry name" value="P-loop containing nucleotide triphosphate hydrolases"/>
    <property type="match status" value="1"/>
</dbReference>
<dbReference type="Pfam" id="PF04466">
    <property type="entry name" value="Terminase_3"/>
    <property type="match status" value="1"/>
</dbReference>
<dbReference type="PANTHER" id="PTHR39184:SF1">
    <property type="entry name" value="PBSX PHAGE TERMINASE LARGE SUBUNIT"/>
    <property type="match status" value="1"/>
</dbReference>
<sequence>MTSTPAMYQLNPNLREFWRIRKPYKLLKGGRFSSKTQDAGGMAAFLARNYTVKFLCIRQFQNRIADSVYTVIKEKINQACWADEFDIGVSSIKHRTTGSEFLFYGIARNLNDIKGTEGVDICWIEEGEGLTEEQWAVIDPTIRKEGSEIWILWNPDLMTDFVQAKLPKLLGDDCVIKHINYADNPFLSDTARAKAERLKEADQESYNHIYLGQPRTNDDAAVIKFSWVEACVNAHLKLGMSLSGARAVGYDVADSGDDSNACAIFDGALCHDLDEWKAGEDELNESAMRAWAHVKGGRLIYDSIGNGAHVGSTLKAARAVQRYYKFNAAGAIINPEKEYAPKIKNKDKFENLKAQAWQDVADRMRNTFNAVTKGQKFKPSELISITGDLRKLEQLKLELSTPRKRYSKRGLDMVETKDELAKRGVASPNLADAFVMGACPHLVANGRPIRDLL</sequence>
<dbReference type="InterPro" id="IPR035412">
    <property type="entry name" value="Terminase_L_N"/>
</dbReference>
<dbReference type="Gene3D" id="3.30.420.240">
    <property type="match status" value="1"/>
</dbReference>
<name>A0ABY0MXY0_9PSED</name>
<dbReference type="PANTHER" id="PTHR39184">
    <property type="match status" value="1"/>
</dbReference>
<evidence type="ECO:0000313" key="3">
    <source>
        <dbReference type="Proteomes" id="UP000182858"/>
    </source>
</evidence>
<organism evidence="2 3">
    <name type="scientific">Pseudomonas extremaustralis</name>
    <dbReference type="NCBI Taxonomy" id="359110"/>
    <lineage>
        <taxon>Bacteria</taxon>
        <taxon>Pseudomonadati</taxon>
        <taxon>Pseudomonadota</taxon>
        <taxon>Gammaproteobacteria</taxon>
        <taxon>Pseudomonadales</taxon>
        <taxon>Pseudomonadaceae</taxon>
        <taxon>Pseudomonas</taxon>
    </lineage>
</organism>
<reference evidence="2 3" key="1">
    <citation type="submission" date="2016-10" db="EMBL/GenBank/DDBJ databases">
        <authorList>
            <person name="Varghese N."/>
            <person name="Submissions S."/>
        </authorList>
    </citation>
    <scope>NUCLEOTIDE SEQUENCE [LARGE SCALE GENOMIC DNA]</scope>
    <source>
        <strain evidence="2 3">DSM 17835</strain>
    </source>
</reference>
<dbReference type="GeneID" id="78552197"/>
<evidence type="ECO:0000313" key="2">
    <source>
        <dbReference type="EMBL" id="SDE70229.1"/>
    </source>
</evidence>
<accession>A0ABY0MXY0</accession>
<gene>
    <name evidence="2" type="ORF">SAMN05216591_0670</name>
</gene>
<dbReference type="InterPro" id="IPR027417">
    <property type="entry name" value="P-loop_NTPase"/>
</dbReference>
<dbReference type="InterPro" id="IPR052380">
    <property type="entry name" value="Viral_DNA_packaging_terminase"/>
</dbReference>
<dbReference type="EMBL" id="LT629689">
    <property type="protein sequence ID" value="SDE70229.1"/>
    <property type="molecule type" value="Genomic_DNA"/>
</dbReference>
<keyword evidence="3" id="KW-1185">Reference proteome</keyword>
<dbReference type="InterPro" id="IPR006437">
    <property type="entry name" value="Phage_terminase_lsu"/>
</dbReference>
<evidence type="ECO:0000259" key="1">
    <source>
        <dbReference type="Pfam" id="PF04466"/>
    </source>
</evidence>
<feature type="domain" description="Phage terminase large subunit N-terminal" evidence="1">
    <location>
        <begin position="22"/>
        <end position="213"/>
    </location>
</feature>
<dbReference type="NCBIfam" id="TIGR01547">
    <property type="entry name" value="phage_term_2"/>
    <property type="match status" value="1"/>
</dbReference>
<dbReference type="Proteomes" id="UP000182858">
    <property type="component" value="Chromosome I"/>
</dbReference>
<dbReference type="RefSeq" id="WP_010567854.1">
    <property type="nucleotide sequence ID" value="NZ_LT629689.1"/>
</dbReference>
<protein>
    <submittedName>
        <fullName evidence="2">Phage terminase large subunit</fullName>
    </submittedName>
</protein>
<proteinExistence type="predicted"/>